<dbReference type="GO" id="GO:0008033">
    <property type="term" value="P:tRNA processing"/>
    <property type="evidence" value="ECO:0007669"/>
    <property type="project" value="UniProtKB-KW"/>
</dbReference>
<dbReference type="Gramene" id="PRQ31772">
    <property type="protein sequence ID" value="PRQ31772"/>
    <property type="gene ID" value="RchiOBHm_Chr5g0039141"/>
</dbReference>
<keyword evidence="9" id="KW-1185">Reference proteome</keyword>
<proteinExistence type="inferred from homology"/>
<evidence type="ECO:0000256" key="6">
    <source>
        <dbReference type="ARBA" id="ARBA00048718"/>
    </source>
</evidence>
<keyword evidence="3" id="KW-0949">S-adenosyl-L-methionine</keyword>
<evidence type="ECO:0000256" key="1">
    <source>
        <dbReference type="ARBA" id="ARBA00012386"/>
    </source>
</evidence>
<name>A0A2P6QC82_ROSCH</name>
<dbReference type="PANTHER" id="PTHR21392">
    <property type="entry name" value="TRNA-URIDINE AMINOCARBOXYPROPYLTRANSFERASE 2"/>
    <property type="match status" value="1"/>
</dbReference>
<organism evidence="8 9">
    <name type="scientific">Rosa chinensis</name>
    <name type="common">China rose</name>
    <dbReference type="NCBI Taxonomy" id="74649"/>
    <lineage>
        <taxon>Eukaryota</taxon>
        <taxon>Viridiplantae</taxon>
        <taxon>Streptophyta</taxon>
        <taxon>Embryophyta</taxon>
        <taxon>Tracheophyta</taxon>
        <taxon>Spermatophyta</taxon>
        <taxon>Magnoliopsida</taxon>
        <taxon>eudicotyledons</taxon>
        <taxon>Gunneridae</taxon>
        <taxon>Pentapetalae</taxon>
        <taxon>rosids</taxon>
        <taxon>fabids</taxon>
        <taxon>Rosales</taxon>
        <taxon>Rosaceae</taxon>
        <taxon>Rosoideae</taxon>
        <taxon>Rosoideae incertae sedis</taxon>
        <taxon>Rosa</taxon>
    </lineage>
</organism>
<comment type="caution">
    <text evidence="8">The sequence shown here is derived from an EMBL/GenBank/DDBJ whole genome shotgun (WGS) entry which is preliminary data.</text>
</comment>
<dbReference type="Proteomes" id="UP000238479">
    <property type="component" value="Chromosome 5"/>
</dbReference>
<dbReference type="SMART" id="SM01144">
    <property type="entry name" value="DTW"/>
    <property type="match status" value="1"/>
</dbReference>
<accession>A0A2P6QC82</accession>
<comment type="similarity">
    <text evidence="5">Belongs to the TDD superfamily. DTWD2 family.</text>
</comment>
<keyword evidence="4" id="KW-0819">tRNA processing</keyword>
<evidence type="ECO:0000256" key="3">
    <source>
        <dbReference type="ARBA" id="ARBA00022691"/>
    </source>
</evidence>
<dbReference type="EMBL" id="PDCK01000043">
    <property type="protein sequence ID" value="PRQ31772.1"/>
    <property type="molecule type" value="Genomic_DNA"/>
</dbReference>
<feature type="domain" description="DTW" evidence="7">
    <location>
        <begin position="43"/>
        <end position="462"/>
    </location>
</feature>
<dbReference type="OrthoDB" id="408541at2759"/>
<dbReference type="EC" id="2.5.1.25" evidence="1"/>
<evidence type="ECO:0000256" key="5">
    <source>
        <dbReference type="ARBA" id="ARBA00034489"/>
    </source>
</evidence>
<dbReference type="InterPro" id="IPR039262">
    <property type="entry name" value="DTWD2/TAPT"/>
</dbReference>
<sequence length="472" mass="51855">MLVRFVTPIHSQTRNNRFCPLLHKPYFLPQTPKMVTPTQAISKRPICPSCSKPVRLCLCNRIHNPGLHNSVSVTILQHSFEKNHPLNSARIARLGLKNLKVVTVFDVHFDARFVIRLLDPDSDRNGSKGASFDGAVETGETQKVDSGFCESEIGGFENSSKQRRCSSVVDCNEQCSFGNDVGDISSAQNQLGGVDSAESCSVPTGDALLVEQEHEFTSEGVFALEACHKHLDGQSNVDEASTAVTLDSLSDEHKFSGTDFDLVEGVEVSNAGPVITATIGKNGVISSLTHTWMPQTHHKNSQFDTISDITEAREALAKGFIVQKLQKQPPKGDVELDEAVEFEVEVPPGSVLLFPSKEAVSASDLEAMDIKVKNLIVLDGTWSKAKRMYVENPWLKLLPHLRLDMDKLSLYNEVRVQPKPGFLSTIESIVYALKAVGDSPEGLDNLLDVFESMVGDQRRCKEERLSNVSQPG</sequence>
<dbReference type="InterPro" id="IPR005636">
    <property type="entry name" value="DTW"/>
</dbReference>
<gene>
    <name evidence="8" type="ORF">RchiOBHm_Chr5g0039141</name>
</gene>
<dbReference type="Pfam" id="PF03942">
    <property type="entry name" value="DTW"/>
    <property type="match status" value="2"/>
</dbReference>
<protein>
    <recommendedName>
        <fullName evidence="1">tRNA-uridine aminocarboxypropyltransferase</fullName>
        <ecNumber evidence="1">2.5.1.25</ecNumber>
    </recommendedName>
</protein>
<keyword evidence="2" id="KW-0808">Transferase</keyword>
<reference evidence="8 9" key="1">
    <citation type="journal article" date="2018" name="Nat. Genet.">
        <title>The Rosa genome provides new insights in the design of modern roses.</title>
        <authorList>
            <person name="Bendahmane M."/>
        </authorList>
    </citation>
    <scope>NUCLEOTIDE SEQUENCE [LARGE SCALE GENOMIC DNA]</scope>
    <source>
        <strain evidence="9">cv. Old Blush</strain>
    </source>
</reference>
<evidence type="ECO:0000259" key="7">
    <source>
        <dbReference type="SMART" id="SM01144"/>
    </source>
</evidence>
<evidence type="ECO:0000313" key="9">
    <source>
        <dbReference type="Proteomes" id="UP000238479"/>
    </source>
</evidence>
<dbReference type="AlphaFoldDB" id="A0A2P6QC82"/>
<dbReference type="PANTHER" id="PTHR21392:SF0">
    <property type="entry name" value="TRNA-URIDINE AMINOCARBOXYPROPYLTRANSFERASE 2"/>
    <property type="match status" value="1"/>
</dbReference>
<dbReference type="OMA" id="VTILQHA"/>
<dbReference type="GO" id="GO:0016432">
    <property type="term" value="F:tRNA-uridine aminocarboxypropyltransferase activity"/>
    <property type="evidence" value="ECO:0007669"/>
    <property type="project" value="UniProtKB-EC"/>
</dbReference>
<evidence type="ECO:0000256" key="4">
    <source>
        <dbReference type="ARBA" id="ARBA00022694"/>
    </source>
</evidence>
<comment type="catalytic activity">
    <reaction evidence="6">
        <text>a uridine in tRNA + S-adenosyl-L-methionine = a 3-[(3S)-3-amino-3-carboxypropyl]uridine in tRNA + S-methyl-5'-thioadenosine + H(+)</text>
        <dbReference type="Rhea" id="RHEA:62432"/>
        <dbReference type="Rhea" id="RHEA-COMP:13339"/>
        <dbReference type="Rhea" id="RHEA-COMP:16092"/>
        <dbReference type="ChEBI" id="CHEBI:15378"/>
        <dbReference type="ChEBI" id="CHEBI:17509"/>
        <dbReference type="ChEBI" id="CHEBI:59789"/>
        <dbReference type="ChEBI" id="CHEBI:65315"/>
        <dbReference type="ChEBI" id="CHEBI:82930"/>
        <dbReference type="EC" id="2.5.1.25"/>
    </reaction>
</comment>
<dbReference type="STRING" id="74649.A0A2P6QC82"/>
<evidence type="ECO:0000256" key="2">
    <source>
        <dbReference type="ARBA" id="ARBA00022679"/>
    </source>
</evidence>
<evidence type="ECO:0000313" key="8">
    <source>
        <dbReference type="EMBL" id="PRQ31772.1"/>
    </source>
</evidence>